<sequence length="1798" mass="202186">MHLVSTADSIEVNDSDNIVFLDTEWIGKNKTFPPRASIPEFILTAYTTAFSVPSSLKNYLPHSKTTVLEFIEFKLPSQTATPSFINPDTWFSQDSPSSDLALLLSRPIPHAYLLDNLKKLSGQAWFDARLSITDCRFHSNTTEHFPLSALTLWYELQTASSAQRHWAQSLNWLSTQLKRPELTAQDRLVFEESRDRLSYLPYDGDVETKGIRCRTLEFTRFFGQLGEAAWLSRDLLDLAVEHLNRRLDVTGDTCVFIGNLLMMQEIRRAVKGQGMSKRVYRIGKQASNGDITKVYLITLINRHWVTICADISSGLVTYGDSLRHPQQYEPHDDMLSIKKWLSSFGIHMQVEGASLPHGVQPDVSSCGVFALNMISHAVFKDVLLKSVDVGIARAEWFNTLTNNYLLSRNDSIATTSRNEHLDHTAEQSSRMNLDFLCRRDESVVSGLGCEDLETLEPGTMIESLSVLPDVTPSSSANLDQDEDYPMDETPSKHDAQGEPADDLMDLDQTIQNGTEVPTNSPVLFPLFAKGYRPTIGNSTAPKKSAMTRTLPESETSQLVVGTSNSAQKDRRARAAHEAGTFEIKPARERSWRRGISEIDGRAQFRDNNVMEVLCSKCRKWYKVGAVYNKYRYKEHFNKCKGKLGNQRTMDELKDSFGVAFKTHRDELVEKKVDVSKVACPGLSKDDDERIGHYLRRTMAPGGGGRALHKLALEKYDMKYSELDAEEQEVIDNMQVDGHLWRNDFRRGRVYALKCLREIIVSASKPTPSACRQCQLVLVHGGFVRLLQKDATEDKNLIFVNHRYRDPVMGEKYANTLGLREILTSSSESNLSMFLRYAIGVDNGTYADNKILSGLVEACMMVEDKKKRGVGMQGFRWGNAKLADYDRMLHVLYIESPAAYRHFAKYLPARTERSFQIMEGKAPKMPMAIRDRSFELVSQQLEVLCYEGPISLSWDDTKLLPAFRLFWDPDRKAHFLVGAIEGPICVADPEMARAIADDLSHVLGTKVRLFCLQIPLAGVAPIMVAAIPISDNLDILELTPLSTKILYGLLDHGIHVVSCCCDGTETERGVQRLIAQNADSQLIYKIPSPADPKYELEIIVAVIRGHPIIMIQDSLHARKTYRNNLFSGARLLAFGNYVALYRHIREIAFEEGSPLYHRDIEKLDRQDDNAAARLFSAATLQFIVARHPGYLGDIVFLFVFGELPDAYQNRTISHLERMKIILRAHYFVQMWQAFLRKAGYPESRYCLSREAIDITHFLTNGLFALVAIHRDHYTGDHPFPLLPWFHGTEACEHSFGCSRSIITDFTLLDFYFMIQKTRTKMHEGFLLAKSSADPKARATGYNHTYMDSHGMDLQVLAVYPTDKEIADVACVAFEEAEALVALLGVVPPQLHREDPTLISLPGFDSLLHNDLFTDNETEEYSHEDDQDCAAKLRQLLREDHWHTGLSAKEDEKLTNLSLAAMSLSIDDMLTVASLPDDDVDTEKDICTQERSRIRAQTEFILPDVDVLEGEKPFGKGTFSMERLDLGFLVAERMKHQTRQAEHGVRTQTGMTTVSSEGSEGSKEPTSTHSARRAILKGIQEVLREQQDRGNSTGRNREARWHEGGTEASKATGNSANAAVVSATAARDALKKREKLFHLAQVPLLALIKNAQISTVRSIKIAQYGIIYGEDTFGVAIGRVEALYVKSGGKNAKHGSVDESHSVGALSHVAVQVYEYTYARKFRAIPHATSALQTSQYWLLPPLSFLCLLMNPPQQTLHGLTVSEKDEGIFKEFLNATKKIKAAMVLSRKRGKNAVRIDDS</sequence>
<reference evidence="2 3" key="1">
    <citation type="submission" date="2018-02" db="EMBL/GenBank/DDBJ databases">
        <title>Genome sequence of the basidiomycete white-rot fungus Phlebia centrifuga.</title>
        <authorList>
            <person name="Granchi Z."/>
            <person name="Peng M."/>
            <person name="de Vries R.P."/>
            <person name="Hilden K."/>
            <person name="Makela M.R."/>
            <person name="Grigoriev I."/>
            <person name="Riley R."/>
        </authorList>
    </citation>
    <scope>NUCLEOTIDE SEQUENCE [LARGE SCALE GENOMIC DNA]</scope>
    <source>
        <strain evidence="2 3">FBCC195</strain>
    </source>
</reference>
<evidence type="ECO:0000313" key="2">
    <source>
        <dbReference type="EMBL" id="PSR74626.1"/>
    </source>
</evidence>
<comment type="caution">
    <text evidence="2">The sequence shown here is derived from an EMBL/GenBank/DDBJ whole genome shotgun (WGS) entry which is preliminary data.</text>
</comment>
<feature type="region of interest" description="Disordered" evidence="1">
    <location>
        <begin position="467"/>
        <end position="500"/>
    </location>
</feature>
<dbReference type="STRING" id="98765.A0A2R6NQ28"/>
<feature type="compositionally biased region" description="Basic and acidic residues" evidence="1">
    <location>
        <begin position="1593"/>
        <end position="1603"/>
    </location>
</feature>
<accession>A0A2R6NQ28</accession>
<gene>
    <name evidence="2" type="ORF">PHLCEN_2v9692</name>
</gene>
<dbReference type="OrthoDB" id="3268677at2759"/>
<dbReference type="InterPro" id="IPR038765">
    <property type="entry name" value="Papain-like_cys_pep_sf"/>
</dbReference>
<feature type="compositionally biased region" description="Polar residues" evidence="1">
    <location>
        <begin position="1544"/>
        <end position="1567"/>
    </location>
</feature>
<organism evidence="2 3">
    <name type="scientific">Hermanssonia centrifuga</name>
    <dbReference type="NCBI Taxonomy" id="98765"/>
    <lineage>
        <taxon>Eukaryota</taxon>
        <taxon>Fungi</taxon>
        <taxon>Dikarya</taxon>
        <taxon>Basidiomycota</taxon>
        <taxon>Agaricomycotina</taxon>
        <taxon>Agaricomycetes</taxon>
        <taxon>Polyporales</taxon>
        <taxon>Meruliaceae</taxon>
        <taxon>Hermanssonia</taxon>
    </lineage>
</organism>
<evidence type="ECO:0000256" key="1">
    <source>
        <dbReference type="SAM" id="MobiDB-lite"/>
    </source>
</evidence>
<feature type="region of interest" description="Disordered" evidence="1">
    <location>
        <begin position="1536"/>
        <end position="1569"/>
    </location>
</feature>
<feature type="compositionally biased region" description="Polar residues" evidence="1">
    <location>
        <begin position="548"/>
        <end position="566"/>
    </location>
</feature>
<evidence type="ECO:0008006" key="4">
    <source>
        <dbReference type="Google" id="ProtNLM"/>
    </source>
</evidence>
<name>A0A2R6NQ28_9APHY</name>
<keyword evidence="3" id="KW-1185">Reference proteome</keyword>
<feature type="region of interest" description="Disordered" evidence="1">
    <location>
        <begin position="1582"/>
        <end position="1612"/>
    </location>
</feature>
<evidence type="ECO:0000313" key="3">
    <source>
        <dbReference type="Proteomes" id="UP000186601"/>
    </source>
</evidence>
<dbReference type="EMBL" id="MLYV02000975">
    <property type="protein sequence ID" value="PSR74626.1"/>
    <property type="molecule type" value="Genomic_DNA"/>
</dbReference>
<proteinExistence type="predicted"/>
<dbReference type="Gene3D" id="3.40.395.10">
    <property type="entry name" value="Adenoviral Proteinase, Chain A"/>
    <property type="match status" value="1"/>
</dbReference>
<protein>
    <recommendedName>
        <fullName evidence="4">Ubiquitin-like protease family profile domain-containing protein</fullName>
    </recommendedName>
</protein>
<feature type="compositionally biased region" description="Basic and acidic residues" evidence="1">
    <location>
        <begin position="567"/>
        <end position="576"/>
    </location>
</feature>
<dbReference type="Proteomes" id="UP000186601">
    <property type="component" value="Unassembled WGS sequence"/>
</dbReference>
<dbReference type="SUPFAM" id="SSF54001">
    <property type="entry name" value="Cysteine proteinases"/>
    <property type="match status" value="1"/>
</dbReference>
<feature type="region of interest" description="Disordered" evidence="1">
    <location>
        <begin position="548"/>
        <end position="577"/>
    </location>
</feature>